<dbReference type="PATRIC" id="fig|1393034.3.peg.760"/>
<gene>
    <name evidence="1" type="ORF">HMPREF3192_00785</name>
</gene>
<sequence>MTAANLAVVINMDVDDVEDLRMAAEEGFVYACATGASLCEITFTLAPQSVSIDFSLGDVHHADDDALQYADLLLSAICDEYAIDEDHKQLHLMKCSSCVGGANAN</sequence>
<evidence type="ECO:0000313" key="1">
    <source>
        <dbReference type="EMBL" id="KXB34686.1"/>
    </source>
</evidence>
<accession>A0A133XUR0</accession>
<dbReference type="AlphaFoldDB" id="A0A133XUR0"/>
<protein>
    <submittedName>
        <fullName evidence="1">Uncharacterized protein</fullName>
    </submittedName>
</protein>
<proteinExistence type="predicted"/>
<organism evidence="1 2">
    <name type="scientific">Atopobium deltae</name>
    <dbReference type="NCBI Taxonomy" id="1393034"/>
    <lineage>
        <taxon>Bacteria</taxon>
        <taxon>Bacillati</taxon>
        <taxon>Actinomycetota</taxon>
        <taxon>Coriobacteriia</taxon>
        <taxon>Coriobacteriales</taxon>
        <taxon>Atopobiaceae</taxon>
        <taxon>Atopobium</taxon>
    </lineage>
</organism>
<evidence type="ECO:0000313" key="2">
    <source>
        <dbReference type="Proteomes" id="UP000070675"/>
    </source>
</evidence>
<reference evidence="2" key="1">
    <citation type="submission" date="2016-01" db="EMBL/GenBank/DDBJ databases">
        <authorList>
            <person name="Mitreva M."/>
            <person name="Pepin K.H."/>
            <person name="Mihindukulasuriya K.A."/>
            <person name="Fulton R."/>
            <person name="Fronick C."/>
            <person name="O'Laughlin M."/>
            <person name="Miner T."/>
            <person name="Herter B."/>
            <person name="Rosa B.A."/>
            <person name="Cordes M."/>
            <person name="Tomlinson C."/>
            <person name="Wollam A."/>
            <person name="Palsikar V.B."/>
            <person name="Mardis E.R."/>
            <person name="Wilson R.K."/>
        </authorList>
    </citation>
    <scope>NUCLEOTIDE SEQUENCE [LARGE SCALE GENOMIC DNA]</scope>
    <source>
        <strain evidence="2">DNF00019</strain>
    </source>
</reference>
<name>A0A133XUR0_9ACTN</name>
<dbReference type="Proteomes" id="UP000070675">
    <property type="component" value="Unassembled WGS sequence"/>
</dbReference>
<comment type="caution">
    <text evidence="1">The sequence shown here is derived from an EMBL/GenBank/DDBJ whole genome shotgun (WGS) entry which is preliminary data.</text>
</comment>
<dbReference type="EMBL" id="LSCR01000012">
    <property type="protein sequence ID" value="KXB34686.1"/>
    <property type="molecule type" value="Genomic_DNA"/>
</dbReference>
<dbReference type="STRING" id="1393034.HMPREF3192_00785"/>
<keyword evidence="2" id="KW-1185">Reference proteome</keyword>